<dbReference type="EMBL" id="VXIV02003234">
    <property type="protein sequence ID" value="KAF6019386.1"/>
    <property type="molecule type" value="Genomic_DNA"/>
</dbReference>
<dbReference type="Gene3D" id="3.40.50.720">
    <property type="entry name" value="NAD(P)-binding Rossmann-like Domain"/>
    <property type="match status" value="1"/>
</dbReference>
<dbReference type="InterPro" id="IPR036291">
    <property type="entry name" value="NAD(P)-bd_dom_sf"/>
</dbReference>
<dbReference type="SMART" id="SM00829">
    <property type="entry name" value="PKS_ER"/>
    <property type="match status" value="1"/>
</dbReference>
<comment type="caution">
    <text evidence="3">The sequence shown here is derived from an EMBL/GenBank/DDBJ whole genome shotgun (WGS) entry which is preliminary data.</text>
</comment>
<reference evidence="3" key="1">
    <citation type="submission" date="2020-06" db="EMBL/GenBank/DDBJ databases">
        <title>Draft genome of Bugula neritina, a colonial animal packing powerful symbionts and potential medicines.</title>
        <authorList>
            <person name="Rayko M."/>
        </authorList>
    </citation>
    <scope>NUCLEOTIDE SEQUENCE [LARGE SCALE GENOMIC DNA]</scope>
    <source>
        <strain evidence="3">Kwan_BN1</strain>
    </source>
</reference>
<dbReference type="AlphaFoldDB" id="A0A7J7J0Y5"/>
<name>A0A7J7J0Y5_BUGNE</name>
<dbReference type="InterPro" id="IPR013149">
    <property type="entry name" value="ADH-like_C"/>
</dbReference>
<accession>A0A7J7J0Y5</accession>
<keyword evidence="1" id="KW-0521">NADP</keyword>
<protein>
    <submittedName>
        <fullName evidence="3">CRYZ</fullName>
    </submittedName>
</protein>
<dbReference type="Gene3D" id="3.90.180.10">
    <property type="entry name" value="Medium-chain alcohol dehydrogenases, catalytic domain"/>
    <property type="match status" value="1"/>
</dbReference>
<dbReference type="GO" id="GO:0003960">
    <property type="term" value="F:quinone reductase (NADPH) activity"/>
    <property type="evidence" value="ECO:0007669"/>
    <property type="project" value="TreeGrafter"/>
</dbReference>
<proteinExistence type="predicted"/>
<dbReference type="InterPro" id="IPR020843">
    <property type="entry name" value="ER"/>
</dbReference>
<dbReference type="SUPFAM" id="SSF51735">
    <property type="entry name" value="NAD(P)-binding Rossmann-fold domains"/>
    <property type="match status" value="1"/>
</dbReference>
<dbReference type="Pfam" id="PF00107">
    <property type="entry name" value="ADH_zinc_N"/>
    <property type="match status" value="1"/>
</dbReference>
<dbReference type="CDD" id="cd08253">
    <property type="entry name" value="zeta_crystallin"/>
    <property type="match status" value="1"/>
</dbReference>
<evidence type="ECO:0000313" key="3">
    <source>
        <dbReference type="EMBL" id="KAF6019386.1"/>
    </source>
</evidence>
<dbReference type="InterPro" id="IPR013154">
    <property type="entry name" value="ADH-like_N"/>
</dbReference>
<dbReference type="PANTHER" id="PTHR44154">
    <property type="entry name" value="QUINONE OXIDOREDUCTASE"/>
    <property type="match status" value="1"/>
</dbReference>
<evidence type="ECO:0000256" key="1">
    <source>
        <dbReference type="ARBA" id="ARBA00022857"/>
    </source>
</evidence>
<dbReference type="GO" id="GO:0005829">
    <property type="term" value="C:cytosol"/>
    <property type="evidence" value="ECO:0007669"/>
    <property type="project" value="TreeGrafter"/>
</dbReference>
<evidence type="ECO:0000313" key="4">
    <source>
        <dbReference type="Proteomes" id="UP000593567"/>
    </source>
</evidence>
<organism evidence="3 4">
    <name type="scientific">Bugula neritina</name>
    <name type="common">Brown bryozoan</name>
    <name type="synonym">Sertularia neritina</name>
    <dbReference type="NCBI Taxonomy" id="10212"/>
    <lineage>
        <taxon>Eukaryota</taxon>
        <taxon>Metazoa</taxon>
        <taxon>Spiralia</taxon>
        <taxon>Lophotrochozoa</taxon>
        <taxon>Bryozoa</taxon>
        <taxon>Gymnolaemata</taxon>
        <taxon>Cheilostomatida</taxon>
        <taxon>Flustrina</taxon>
        <taxon>Buguloidea</taxon>
        <taxon>Bugulidae</taxon>
        <taxon>Bugula</taxon>
    </lineage>
</organism>
<dbReference type="SUPFAM" id="SSF50129">
    <property type="entry name" value="GroES-like"/>
    <property type="match status" value="1"/>
</dbReference>
<feature type="domain" description="Enoyl reductase (ER)" evidence="2">
    <location>
        <begin position="22"/>
        <end position="263"/>
    </location>
</feature>
<dbReference type="GO" id="GO:0003730">
    <property type="term" value="F:mRNA 3'-UTR binding"/>
    <property type="evidence" value="ECO:0007669"/>
    <property type="project" value="TreeGrafter"/>
</dbReference>
<dbReference type="PANTHER" id="PTHR44154:SF1">
    <property type="entry name" value="QUINONE OXIDOREDUCTASE"/>
    <property type="match status" value="1"/>
</dbReference>
<dbReference type="OrthoDB" id="3941538at2759"/>
<gene>
    <name evidence="3" type="ORF">EB796_022310</name>
</gene>
<dbReference type="InterPro" id="IPR051603">
    <property type="entry name" value="Zinc-ADH_QOR/CCCR"/>
</dbReference>
<dbReference type="Pfam" id="PF08240">
    <property type="entry name" value="ADH_N"/>
    <property type="match status" value="1"/>
</dbReference>
<keyword evidence="4" id="KW-1185">Reference proteome</keyword>
<sequence length="271" mass="29408">MTFRSSVLLQKVMQAVRVAKFGDPDVCVVSKVPIPSPGSTQVLIKSKYVGINPVDTYIRTGTYPIKPDLPYTPGADCAGIVESVGSDVTQFKAGDPVFTVRTVTGSYAEYTVAESQHTYALNIQKLSFEHGASLGTPYFTTYRALVLSVRSSFYLALFTVCCRAKAKAGETVFIHGASGGVGTICVQMAKHLGLRVLATAGTEEGLGIVRDCGADFTYNHRQPDYMEKIMEDTGGKGVDIILEMLANVNLQSDLQSWRKRSGLWLWATEGQ</sequence>
<evidence type="ECO:0000259" key="2">
    <source>
        <dbReference type="SMART" id="SM00829"/>
    </source>
</evidence>
<dbReference type="InterPro" id="IPR011032">
    <property type="entry name" value="GroES-like_sf"/>
</dbReference>
<dbReference type="GO" id="GO:0070402">
    <property type="term" value="F:NADPH binding"/>
    <property type="evidence" value="ECO:0007669"/>
    <property type="project" value="TreeGrafter"/>
</dbReference>
<dbReference type="Proteomes" id="UP000593567">
    <property type="component" value="Unassembled WGS sequence"/>
</dbReference>